<evidence type="ECO:0000256" key="2">
    <source>
        <dbReference type="ARBA" id="ARBA00007304"/>
    </source>
</evidence>
<evidence type="ECO:0000256" key="5">
    <source>
        <dbReference type="ARBA" id="ARBA00023136"/>
    </source>
</evidence>
<organism evidence="7 8">
    <name type="scientific">Mya arenaria</name>
    <name type="common">Soft-shell clam</name>
    <dbReference type="NCBI Taxonomy" id="6604"/>
    <lineage>
        <taxon>Eukaryota</taxon>
        <taxon>Metazoa</taxon>
        <taxon>Spiralia</taxon>
        <taxon>Lophotrochozoa</taxon>
        <taxon>Mollusca</taxon>
        <taxon>Bivalvia</taxon>
        <taxon>Autobranchia</taxon>
        <taxon>Heteroconchia</taxon>
        <taxon>Euheterodonta</taxon>
        <taxon>Imparidentia</taxon>
        <taxon>Neoheterodontei</taxon>
        <taxon>Myida</taxon>
        <taxon>Myoidea</taxon>
        <taxon>Myidae</taxon>
        <taxon>Mya</taxon>
    </lineage>
</organism>
<keyword evidence="6" id="KW-0175">Coiled coil</keyword>
<sequence>MKPRSFQEEKRTFGCQTTNPTPRLFKANMRQAPGLSNLQSCIPVLRAIRFRVGELSLDAVEQLALSTLSVSAFSDNTSLEPCNSEIIHTIWMIREYFLHLGGVPRLATDSAMELVSLSISSNESEFIKESTDGINLPSVPLIGEVPLEDTKAMWNVILATARAYAPAITLPIAIVVGFIGYNAETLFSDKTTPYKEKTKIEEREERKLREIEGELDNEDNQRYSKGIPKTVLDRNQFRKCFSEGSTTQES</sequence>
<accession>A0ABY7FE85</accession>
<keyword evidence="4" id="KW-1133">Transmembrane helix</keyword>
<evidence type="ECO:0000313" key="7">
    <source>
        <dbReference type="EMBL" id="WAR19276.1"/>
    </source>
</evidence>
<evidence type="ECO:0000256" key="4">
    <source>
        <dbReference type="ARBA" id="ARBA00022989"/>
    </source>
</evidence>
<evidence type="ECO:0000256" key="6">
    <source>
        <dbReference type="SAM" id="Coils"/>
    </source>
</evidence>
<reference evidence="7" key="1">
    <citation type="submission" date="2022-11" db="EMBL/GenBank/DDBJ databases">
        <title>Centuries of genome instability and evolution in soft-shell clam transmissible cancer (bioRxiv).</title>
        <authorList>
            <person name="Hart S.F.M."/>
            <person name="Yonemitsu M.A."/>
            <person name="Giersch R.M."/>
            <person name="Beal B.F."/>
            <person name="Arriagada G."/>
            <person name="Davis B.W."/>
            <person name="Ostrander E.A."/>
            <person name="Goff S.P."/>
            <person name="Metzger M.J."/>
        </authorList>
    </citation>
    <scope>NUCLEOTIDE SEQUENCE</scope>
    <source>
        <strain evidence="7">MELC-2E11</strain>
        <tissue evidence="7">Siphon/mantle</tissue>
    </source>
</reference>
<dbReference type="InterPro" id="IPR031933">
    <property type="entry name" value="UPF0767"/>
</dbReference>
<evidence type="ECO:0000313" key="8">
    <source>
        <dbReference type="Proteomes" id="UP001164746"/>
    </source>
</evidence>
<evidence type="ECO:0000256" key="3">
    <source>
        <dbReference type="ARBA" id="ARBA00022692"/>
    </source>
</evidence>
<gene>
    <name evidence="7" type="ORF">MAR_001114</name>
</gene>
<keyword evidence="8" id="KW-1185">Reference proteome</keyword>
<dbReference type="Pfam" id="PF15990">
    <property type="entry name" value="UPF0767"/>
    <property type="match status" value="1"/>
</dbReference>
<evidence type="ECO:0000256" key="1">
    <source>
        <dbReference type="ARBA" id="ARBA00004167"/>
    </source>
</evidence>
<comment type="similarity">
    <text evidence="2">Belongs to the SMIM12 family.</text>
</comment>
<protein>
    <submittedName>
        <fullName evidence="7">SI12B-like protein</fullName>
    </submittedName>
</protein>
<name>A0ABY7FE85_MYAAR</name>
<dbReference type="PANTHER" id="PTHR28599">
    <property type="entry name" value="SMALL INTEGRAL MEMBRANE PROTEIN 12"/>
    <property type="match status" value="1"/>
</dbReference>
<dbReference type="PANTHER" id="PTHR28599:SF1">
    <property type="entry name" value="SMALL INTEGRAL MEMBRANE PROTEIN 12"/>
    <property type="match status" value="1"/>
</dbReference>
<keyword evidence="3" id="KW-0812">Transmembrane</keyword>
<keyword evidence="5" id="KW-0472">Membrane</keyword>
<dbReference type="EMBL" id="CP111022">
    <property type="protein sequence ID" value="WAR19276.1"/>
    <property type="molecule type" value="Genomic_DNA"/>
</dbReference>
<comment type="subcellular location">
    <subcellularLocation>
        <location evidence="1">Membrane</location>
        <topology evidence="1">Single-pass membrane protein</topology>
    </subcellularLocation>
</comment>
<dbReference type="Proteomes" id="UP001164746">
    <property type="component" value="Chromosome 11"/>
</dbReference>
<feature type="coiled-coil region" evidence="6">
    <location>
        <begin position="194"/>
        <end position="221"/>
    </location>
</feature>
<proteinExistence type="inferred from homology"/>